<evidence type="ECO:0000313" key="3">
    <source>
        <dbReference type="EMBL" id="QYZ68980.1"/>
    </source>
</evidence>
<accession>A0A8G1EAV1</accession>
<evidence type="ECO:0008006" key="5">
    <source>
        <dbReference type="Google" id="ProtNLM"/>
    </source>
</evidence>
<keyword evidence="2" id="KW-0732">Signal</keyword>
<evidence type="ECO:0000256" key="1">
    <source>
        <dbReference type="SAM" id="MobiDB-lite"/>
    </source>
</evidence>
<reference evidence="3" key="1">
    <citation type="submission" date="2021-02" db="EMBL/GenBank/DDBJ databases">
        <title>Rhodobacter shimadae sp. nov., an aerobic anoxygenic phototrophic bacterium isolated from a hot spring.</title>
        <authorList>
            <person name="Muramatsu S."/>
            <person name="Haruta S."/>
            <person name="Hirose S."/>
            <person name="Hanada S."/>
        </authorList>
    </citation>
    <scope>NUCLEOTIDE SEQUENCE</scope>
    <source>
        <strain evidence="3">N10</strain>
    </source>
</reference>
<proteinExistence type="predicted"/>
<evidence type="ECO:0000313" key="4">
    <source>
        <dbReference type="Proteomes" id="UP000826300"/>
    </source>
</evidence>
<evidence type="ECO:0000256" key="2">
    <source>
        <dbReference type="SAM" id="SignalP"/>
    </source>
</evidence>
<protein>
    <recommendedName>
        <fullName evidence="5">Lipoprotein</fullName>
    </recommendedName>
</protein>
<name>A0A8G1EAV1_9RHOB</name>
<keyword evidence="4" id="KW-1185">Reference proteome</keyword>
<dbReference type="RefSeq" id="WP_220661199.1">
    <property type="nucleotide sequence ID" value="NZ_CP069370.1"/>
</dbReference>
<feature type="region of interest" description="Disordered" evidence="1">
    <location>
        <begin position="181"/>
        <end position="203"/>
    </location>
</feature>
<feature type="signal peptide" evidence="2">
    <location>
        <begin position="1"/>
        <end position="24"/>
    </location>
</feature>
<feature type="chain" id="PRO_5034167738" description="Lipoprotein" evidence="2">
    <location>
        <begin position="25"/>
        <end position="203"/>
    </location>
</feature>
<dbReference type="PROSITE" id="PS51257">
    <property type="entry name" value="PROKAR_LIPOPROTEIN"/>
    <property type="match status" value="1"/>
</dbReference>
<sequence>MIRLALSLLALVTLVACGAESVYAPDDVVARAAYVDPGPKTITLYTVINNRSQEGAHSALMINGSQRVLFDPAGSWFNRHAPERNDVIFGMTPTLESFFDDYHARETFRVRKQTVVVTPEQAEIAIQRALQEGPVPQARCAWSTSDVLSGVPGFESIPRTLSPKKLSKSFAKLPGIVEDVEIRDEDPDERGALLNAQNTGATQ</sequence>
<dbReference type="KEGG" id="nsm:JO391_14675"/>
<gene>
    <name evidence="3" type="ORF">JO391_14675</name>
</gene>
<dbReference type="Proteomes" id="UP000826300">
    <property type="component" value="Chromosome"/>
</dbReference>
<dbReference type="AlphaFoldDB" id="A0A8G1EAV1"/>
<dbReference type="EMBL" id="CP069370">
    <property type="protein sequence ID" value="QYZ68980.1"/>
    <property type="molecule type" value="Genomic_DNA"/>
</dbReference>
<organism evidence="3 4">
    <name type="scientific">Neotabrizicola shimadae</name>
    <dbReference type="NCBI Taxonomy" id="2807096"/>
    <lineage>
        <taxon>Bacteria</taxon>
        <taxon>Pseudomonadati</taxon>
        <taxon>Pseudomonadota</taxon>
        <taxon>Alphaproteobacteria</taxon>
        <taxon>Rhodobacterales</taxon>
        <taxon>Paracoccaceae</taxon>
        <taxon>Neotabrizicola</taxon>
    </lineage>
</organism>